<proteinExistence type="predicted"/>
<reference evidence="3" key="1">
    <citation type="submission" date="2020-05" db="EMBL/GenBank/DDBJ databases">
        <authorList>
            <person name="Chiriac C."/>
            <person name="Salcher M."/>
            <person name="Ghai R."/>
            <person name="Kavagutti S V."/>
        </authorList>
    </citation>
    <scope>NUCLEOTIDE SEQUENCE</scope>
</reference>
<feature type="compositionally biased region" description="Basic and acidic residues" evidence="1">
    <location>
        <begin position="183"/>
        <end position="192"/>
    </location>
</feature>
<accession>A0A6J7U3K8</accession>
<keyword evidence="2" id="KW-0812">Transmembrane</keyword>
<protein>
    <submittedName>
        <fullName evidence="3">Unannotated protein</fullName>
    </submittedName>
</protein>
<feature type="transmembrane region" description="Helical" evidence="2">
    <location>
        <begin position="352"/>
        <end position="380"/>
    </location>
</feature>
<feature type="transmembrane region" description="Helical" evidence="2">
    <location>
        <begin position="553"/>
        <end position="577"/>
    </location>
</feature>
<sequence length="580" mass="62723">MIRKLLLATLFALQISILPSWGAETVLIDRLTSSEAEELDIDIPADVPPGYHEVIIEISDDAGVLDKKVLTFCKDLNGNIDWASNCPNLEKIYSEEELIPLTERAEFPSYDPAQEPEKTKDLAVTAFAVLATLSAAGASAAGQSSNSSNSSGEKDKESTDGKEGESNSEDKEQDDLSSISAGDLDKIDRGPGRGDLSNTWRRPSSLASDALFAGVVTRISRHLPLLARTVADGTYLRAMFGSFAPLTVIPAALLGVLAVLDTSGQALPPALWIVMGIIALANLDALAGFVAGFIFTAGVAISGNLSSRDEILTVAGLYIIFYAPALLASAIRPLRRLASDRDDTWERATDYGLALLLSGWTMSKLIGGLNALAGIQLLITYHATEIAWWTAVFVLVRLILEDFASYNYPERIAAVSGEFKAQDTIHKVISLELKIFIFVQLAMPFIGFNIKLFLGTLIMATPTIIGLTIGKKLPKTSILYRLMPSGAFKIVAMVFIGTFAATFIQGLFANPRTFLEWSFVALAIPGLILSILGKMVKEPERDWKKSQIGNTAYRILGVLVFLLLIQIVRGVDLYAAVFGK</sequence>
<feature type="transmembrane region" description="Helical" evidence="2">
    <location>
        <begin position="452"/>
        <end position="469"/>
    </location>
</feature>
<feature type="transmembrane region" description="Helical" evidence="2">
    <location>
        <begin position="311"/>
        <end position="331"/>
    </location>
</feature>
<feature type="transmembrane region" description="Helical" evidence="2">
    <location>
        <begin position="514"/>
        <end position="532"/>
    </location>
</feature>
<evidence type="ECO:0000256" key="1">
    <source>
        <dbReference type="SAM" id="MobiDB-lite"/>
    </source>
</evidence>
<feature type="compositionally biased region" description="Low complexity" evidence="1">
    <location>
        <begin position="139"/>
        <end position="151"/>
    </location>
</feature>
<feature type="compositionally biased region" description="Basic and acidic residues" evidence="1">
    <location>
        <begin position="152"/>
        <end position="170"/>
    </location>
</feature>
<organism evidence="3">
    <name type="scientific">freshwater metagenome</name>
    <dbReference type="NCBI Taxonomy" id="449393"/>
    <lineage>
        <taxon>unclassified sequences</taxon>
        <taxon>metagenomes</taxon>
        <taxon>ecological metagenomes</taxon>
    </lineage>
</organism>
<feature type="region of interest" description="Disordered" evidence="1">
    <location>
        <begin position="139"/>
        <end position="200"/>
    </location>
</feature>
<gene>
    <name evidence="3" type="ORF">UFOPK4348_00258</name>
</gene>
<evidence type="ECO:0000313" key="3">
    <source>
        <dbReference type="EMBL" id="CAB5060503.1"/>
    </source>
</evidence>
<feature type="transmembrane region" description="Helical" evidence="2">
    <location>
        <begin position="386"/>
        <end position="408"/>
    </location>
</feature>
<feature type="transmembrane region" description="Helical" evidence="2">
    <location>
        <begin position="238"/>
        <end position="260"/>
    </location>
</feature>
<dbReference type="EMBL" id="CAFBQR010000027">
    <property type="protein sequence ID" value="CAB5060503.1"/>
    <property type="molecule type" value="Genomic_DNA"/>
</dbReference>
<keyword evidence="2" id="KW-0472">Membrane</keyword>
<evidence type="ECO:0000256" key="2">
    <source>
        <dbReference type="SAM" id="Phobius"/>
    </source>
</evidence>
<dbReference type="AlphaFoldDB" id="A0A6J7U3K8"/>
<keyword evidence="2" id="KW-1133">Transmembrane helix</keyword>
<feature type="transmembrane region" description="Helical" evidence="2">
    <location>
        <begin position="490"/>
        <end position="508"/>
    </location>
</feature>
<feature type="transmembrane region" description="Helical" evidence="2">
    <location>
        <begin position="272"/>
        <end position="299"/>
    </location>
</feature>
<name>A0A6J7U3K8_9ZZZZ</name>